<dbReference type="OrthoDB" id="7280692at2"/>
<feature type="transmembrane region" description="Helical" evidence="1">
    <location>
        <begin position="399"/>
        <end position="417"/>
    </location>
</feature>
<feature type="transmembrane region" description="Helical" evidence="1">
    <location>
        <begin position="356"/>
        <end position="378"/>
    </location>
</feature>
<feature type="transmembrane region" description="Helical" evidence="1">
    <location>
        <begin position="238"/>
        <end position="266"/>
    </location>
</feature>
<evidence type="ECO:0000313" key="3">
    <source>
        <dbReference type="Proteomes" id="UP000197065"/>
    </source>
</evidence>
<dbReference type="AlphaFoldDB" id="A0A212RRD4"/>
<feature type="transmembrane region" description="Helical" evidence="1">
    <location>
        <begin position="320"/>
        <end position="344"/>
    </location>
</feature>
<proteinExistence type="predicted"/>
<feature type="transmembrane region" description="Helical" evidence="1">
    <location>
        <begin position="121"/>
        <end position="143"/>
    </location>
</feature>
<feature type="transmembrane region" description="Helical" evidence="1">
    <location>
        <begin position="12"/>
        <end position="34"/>
    </location>
</feature>
<accession>A0A212RRD4</accession>
<feature type="transmembrane region" description="Helical" evidence="1">
    <location>
        <begin position="155"/>
        <end position="173"/>
    </location>
</feature>
<feature type="transmembrane region" description="Helical" evidence="1">
    <location>
        <begin position="79"/>
        <end position="101"/>
    </location>
</feature>
<sequence length="477" mass="51474">MHPIALLFNIPFLAVGIICAASTLIPMLFAALAFPGSSVIEAGPVFFGIYQLSLLAVIAGVCLRAVYGGLRYPPATLGFVLPYLGMFVWCVVITIVGPRIFQNAFYSVNAYSSFPTPVAPGTYNIVQLFAFVLQMVVLLLLYSQFSKLNAAKVDLWMKIGIVVTAALTLSQLATPGLYHFLSTNVFHNKTRGFFGVQEAADFSRLSGPFSEPSALASWFTAALGYLVGTWNPKLSHKLLALLCILILVISTSSTSFVGLAIVAAMFMAMQGRSVTSMLGVGIAMIALGVLGFFVFDYVYQGAANEILNRVLFEKTDSDSFAIRMGLNIMAFKVFFESWGLGVGAGTHRPSSEICMILSNVGVIGLFFYLVIVLKRLVFPWLKLLMERRAGKGEDLDTRVAMGLLTMAMIGTVIAMALGGDMSASSIHRTMLYAFAAYILAPHAFGASKRSSARLGQIDRERAHVDSGMTALAASQRS</sequence>
<feature type="transmembrane region" description="Helical" evidence="1">
    <location>
        <begin position="278"/>
        <end position="299"/>
    </location>
</feature>
<name>A0A212RRD4_9PROT</name>
<feature type="transmembrane region" description="Helical" evidence="1">
    <location>
        <begin position="213"/>
        <end position="231"/>
    </location>
</feature>
<feature type="transmembrane region" description="Helical" evidence="1">
    <location>
        <begin position="46"/>
        <end position="67"/>
    </location>
</feature>
<feature type="transmembrane region" description="Helical" evidence="1">
    <location>
        <begin position="429"/>
        <end position="446"/>
    </location>
</feature>
<protein>
    <recommendedName>
        <fullName evidence="4">O-Antigen ligase</fullName>
    </recommendedName>
</protein>
<dbReference type="RefSeq" id="WP_088562416.1">
    <property type="nucleotide sequence ID" value="NZ_FYEH01000012.1"/>
</dbReference>
<evidence type="ECO:0008006" key="4">
    <source>
        <dbReference type="Google" id="ProtNLM"/>
    </source>
</evidence>
<keyword evidence="1" id="KW-1133">Transmembrane helix</keyword>
<evidence type="ECO:0000256" key="1">
    <source>
        <dbReference type="SAM" id="Phobius"/>
    </source>
</evidence>
<keyword evidence="3" id="KW-1185">Reference proteome</keyword>
<dbReference type="Proteomes" id="UP000197065">
    <property type="component" value="Unassembled WGS sequence"/>
</dbReference>
<keyword evidence="1" id="KW-0472">Membrane</keyword>
<gene>
    <name evidence="2" type="ORF">SAMN07250955_11285</name>
</gene>
<reference evidence="2 3" key="1">
    <citation type="submission" date="2017-06" db="EMBL/GenBank/DDBJ databases">
        <authorList>
            <person name="Kim H.J."/>
            <person name="Triplett B.A."/>
        </authorList>
    </citation>
    <scope>NUCLEOTIDE SEQUENCE [LARGE SCALE GENOMIC DNA]</scope>
    <source>
        <strain evidence="2 3">B29T1</strain>
    </source>
</reference>
<evidence type="ECO:0000313" key="2">
    <source>
        <dbReference type="EMBL" id="SNB75067.1"/>
    </source>
</evidence>
<organism evidence="2 3">
    <name type="scientific">Arboricoccus pini</name>
    <dbReference type="NCBI Taxonomy" id="1963835"/>
    <lineage>
        <taxon>Bacteria</taxon>
        <taxon>Pseudomonadati</taxon>
        <taxon>Pseudomonadota</taxon>
        <taxon>Alphaproteobacteria</taxon>
        <taxon>Geminicoccales</taxon>
        <taxon>Geminicoccaceae</taxon>
        <taxon>Arboricoccus</taxon>
    </lineage>
</organism>
<keyword evidence="1" id="KW-0812">Transmembrane</keyword>
<dbReference type="EMBL" id="FYEH01000012">
    <property type="protein sequence ID" value="SNB75067.1"/>
    <property type="molecule type" value="Genomic_DNA"/>
</dbReference>